<dbReference type="Pfam" id="PF02012">
    <property type="entry name" value="BNR"/>
    <property type="match status" value="2"/>
</dbReference>
<dbReference type="CDD" id="cd15482">
    <property type="entry name" value="Sialidase_non-viral"/>
    <property type="match status" value="1"/>
</dbReference>
<evidence type="ECO:0000313" key="2">
    <source>
        <dbReference type="Proteomes" id="UP000184442"/>
    </source>
</evidence>
<reference evidence="1 2" key="1">
    <citation type="submission" date="2016-11" db="EMBL/GenBank/DDBJ databases">
        <authorList>
            <person name="Jaros S."/>
            <person name="Januszkiewicz K."/>
            <person name="Wedrychowicz H."/>
        </authorList>
    </citation>
    <scope>NUCLEOTIDE SEQUENCE [LARGE SCALE GENOMIC DNA]</scope>
    <source>
        <strain evidence="1 2">DSM 19022</strain>
    </source>
</reference>
<dbReference type="AlphaFoldDB" id="A0A1M6ILL8"/>
<dbReference type="EMBL" id="FQZS01000034">
    <property type="protein sequence ID" value="SHJ35289.1"/>
    <property type="molecule type" value="Genomic_DNA"/>
</dbReference>
<dbReference type="OrthoDB" id="9812814at2"/>
<proteinExistence type="predicted"/>
<dbReference type="RefSeq" id="WP_073027732.1">
    <property type="nucleotide sequence ID" value="NZ_FQZS01000034.1"/>
</dbReference>
<name>A0A1M6ILL8_9FIRM</name>
<dbReference type="InterPro" id="IPR015943">
    <property type="entry name" value="WD40/YVTN_repeat-like_dom_sf"/>
</dbReference>
<evidence type="ECO:0000313" key="1">
    <source>
        <dbReference type="EMBL" id="SHJ35289.1"/>
    </source>
</evidence>
<sequence>MKKEFLSKLYTSKKKAGAILLCTVLVAVLGAGTVFASDSINSLQIRMENGVKIYSTDGGKTWNQDILNGLTISKKDGKFIITNGVPAEDSEATEMMIRIEDGIRYYSTDGGKTWSQALPNGIIVNEDGSVIEKTDIN</sequence>
<dbReference type="Gene3D" id="2.130.10.10">
    <property type="entry name" value="YVTN repeat-like/Quinoprotein amine dehydrogenase"/>
    <property type="match status" value="1"/>
</dbReference>
<dbReference type="InterPro" id="IPR002860">
    <property type="entry name" value="BNR_rpt"/>
</dbReference>
<accession>A0A1M6ILL8</accession>
<protein>
    <submittedName>
        <fullName evidence="1">BNR/Asp-box repeat-containing protein</fullName>
    </submittedName>
</protein>
<dbReference type="Proteomes" id="UP000184442">
    <property type="component" value="Unassembled WGS sequence"/>
</dbReference>
<gene>
    <name evidence="1" type="ORF">SAMN02745176_03315</name>
</gene>
<organism evidence="1 2">
    <name type="scientific">Lutispora thermophila DSM 19022</name>
    <dbReference type="NCBI Taxonomy" id="1122184"/>
    <lineage>
        <taxon>Bacteria</taxon>
        <taxon>Bacillati</taxon>
        <taxon>Bacillota</taxon>
        <taxon>Clostridia</taxon>
        <taxon>Lutisporales</taxon>
        <taxon>Lutisporaceae</taxon>
        <taxon>Lutispora</taxon>
    </lineage>
</organism>
<dbReference type="SUPFAM" id="SSF110296">
    <property type="entry name" value="Oligoxyloglucan reducing end-specific cellobiohydrolase"/>
    <property type="match status" value="1"/>
</dbReference>
<keyword evidence="2" id="KW-1185">Reference proteome</keyword>
<dbReference type="STRING" id="1122184.SAMN02745176_03315"/>